<keyword evidence="10" id="KW-1185">Reference proteome</keyword>
<dbReference type="PRINTS" id="PR00416">
    <property type="entry name" value="EUTPISMRASEI"/>
</dbReference>
<gene>
    <name evidence="9" type="ORF">GCM10011499_33320</name>
</gene>
<dbReference type="Gene3D" id="3.90.15.10">
    <property type="entry name" value="Topoisomerase I, Chain A, domain 3"/>
    <property type="match status" value="1"/>
</dbReference>
<evidence type="ECO:0000256" key="5">
    <source>
        <dbReference type="ARBA" id="ARBA00023125"/>
    </source>
</evidence>
<evidence type="ECO:0000256" key="2">
    <source>
        <dbReference type="ARBA" id="ARBA00006645"/>
    </source>
</evidence>
<dbReference type="InterPro" id="IPR011010">
    <property type="entry name" value="DNA_brk_join_enz"/>
</dbReference>
<evidence type="ECO:0000256" key="3">
    <source>
        <dbReference type="ARBA" id="ARBA00012891"/>
    </source>
</evidence>
<organism evidence="9 10">
    <name type="scientific">Pelagibacterium lentulum</name>
    <dbReference type="NCBI Taxonomy" id="2029865"/>
    <lineage>
        <taxon>Bacteria</taxon>
        <taxon>Pseudomonadati</taxon>
        <taxon>Pseudomonadota</taxon>
        <taxon>Alphaproteobacteria</taxon>
        <taxon>Hyphomicrobiales</taxon>
        <taxon>Devosiaceae</taxon>
        <taxon>Pelagibacterium</taxon>
    </lineage>
</organism>
<dbReference type="InterPro" id="IPR014711">
    <property type="entry name" value="TopoI_cat_a-hlx-sub_euk"/>
</dbReference>
<dbReference type="Pfam" id="PF01028">
    <property type="entry name" value="Topoisom_I"/>
    <property type="match status" value="1"/>
</dbReference>
<evidence type="ECO:0000256" key="1">
    <source>
        <dbReference type="ARBA" id="ARBA00000213"/>
    </source>
</evidence>
<dbReference type="OrthoDB" id="9778962at2"/>
<reference evidence="9 10" key="1">
    <citation type="journal article" date="2014" name="Int. J. Syst. Evol. Microbiol.">
        <title>Complete genome sequence of Corynebacterium casei LMG S-19264T (=DSM 44701T), isolated from a smear-ripened cheese.</title>
        <authorList>
            <consortium name="US DOE Joint Genome Institute (JGI-PGF)"/>
            <person name="Walter F."/>
            <person name="Albersmeier A."/>
            <person name="Kalinowski J."/>
            <person name="Ruckert C."/>
        </authorList>
    </citation>
    <scope>NUCLEOTIDE SEQUENCE [LARGE SCALE GENOMIC DNA]</scope>
    <source>
        <strain evidence="9 10">CGMCC 1.15896</strain>
    </source>
</reference>
<dbReference type="GO" id="GO:0003677">
    <property type="term" value="F:DNA binding"/>
    <property type="evidence" value="ECO:0007669"/>
    <property type="project" value="UniProtKB-KW"/>
</dbReference>
<keyword evidence="6" id="KW-0413">Isomerase</keyword>
<dbReference type="InterPro" id="IPR035447">
    <property type="entry name" value="DNA_topo_I_N_sf"/>
</dbReference>
<feature type="domain" description="DNA topoisomerase IB N-terminal" evidence="8">
    <location>
        <begin position="30"/>
        <end position="78"/>
    </location>
</feature>
<dbReference type="GO" id="GO:0006265">
    <property type="term" value="P:DNA topological change"/>
    <property type="evidence" value="ECO:0007669"/>
    <property type="project" value="InterPro"/>
</dbReference>
<comment type="caution">
    <text evidence="9">The sequence shown here is derived from an EMBL/GenBank/DDBJ whole genome shotgun (WGS) entry which is preliminary data.</text>
</comment>
<dbReference type="Proteomes" id="UP000596977">
    <property type="component" value="Unassembled WGS sequence"/>
</dbReference>
<dbReference type="SUPFAM" id="SSF55869">
    <property type="entry name" value="DNA topoisomerase I domain"/>
    <property type="match status" value="1"/>
</dbReference>
<evidence type="ECO:0000256" key="4">
    <source>
        <dbReference type="ARBA" id="ARBA00023029"/>
    </source>
</evidence>
<dbReference type="EC" id="5.6.2.1" evidence="3"/>
<evidence type="ECO:0000256" key="6">
    <source>
        <dbReference type="ARBA" id="ARBA00023235"/>
    </source>
</evidence>
<proteinExistence type="inferred from homology"/>
<evidence type="ECO:0000259" key="7">
    <source>
        <dbReference type="Pfam" id="PF01028"/>
    </source>
</evidence>
<dbReference type="Gene3D" id="3.30.66.10">
    <property type="entry name" value="DNA topoisomerase I domain"/>
    <property type="match status" value="1"/>
</dbReference>
<dbReference type="GO" id="GO:0003917">
    <property type="term" value="F:DNA topoisomerase type I (single strand cut, ATP-independent) activity"/>
    <property type="evidence" value="ECO:0007669"/>
    <property type="project" value="UniProtKB-EC"/>
</dbReference>
<feature type="domain" description="DNA topoisomerase I catalytic core eukaryotic-type" evidence="7">
    <location>
        <begin position="94"/>
        <end position="304"/>
    </location>
</feature>
<dbReference type="AlphaFoldDB" id="A0A916RNC8"/>
<sequence>MNAMEPFDACGLRYASDDEPGFGRRRRGKGFSYHRADGKHISQTRVISRIERLAIPPAWIDVWICADATGHIQATGRDGAGRKQYRYHAAWLEMRRANKFNQLRNFGGCLPALRDAVMSDLQSRGLNARKVVATVVWLLDNTLIRVGNEAYVRENNSFGLTTLRNRHVEITGHKLKFTFKGKSGQKWDLRLSDRRIAHTVRAIQTLPGQRLFQYRDQDDGLNQVSSQDVNAYIKQAVGEEFSSKDFRTWGGTVRAFALLGQTPVPPNMSDQKRQLNAVIDKVARELGNTRAVCRACYIHPKLIERWGSGELAADVAQLGRTRSRSGLDVEETAALRWLENQSE</sequence>
<protein>
    <recommendedName>
        <fullName evidence="3">DNA topoisomerase</fullName>
        <ecNumber evidence="3">5.6.2.1</ecNumber>
    </recommendedName>
</protein>
<dbReference type="Gene3D" id="1.10.132.120">
    <property type="match status" value="1"/>
</dbReference>
<dbReference type="Pfam" id="PF21338">
    <property type="entry name" value="Top1B_N_bact"/>
    <property type="match status" value="1"/>
</dbReference>
<keyword evidence="4" id="KW-0799">Topoisomerase</keyword>
<evidence type="ECO:0000259" key="8">
    <source>
        <dbReference type="Pfam" id="PF21338"/>
    </source>
</evidence>
<evidence type="ECO:0000313" key="9">
    <source>
        <dbReference type="EMBL" id="GGA60410.1"/>
    </source>
</evidence>
<keyword evidence="5" id="KW-0238">DNA-binding</keyword>
<comment type="similarity">
    <text evidence="2">Belongs to the type IB topoisomerase family.</text>
</comment>
<name>A0A916RNC8_9HYPH</name>
<dbReference type="SUPFAM" id="SSF56349">
    <property type="entry name" value="DNA breaking-rejoining enzymes"/>
    <property type="match status" value="1"/>
</dbReference>
<dbReference type="InterPro" id="IPR049331">
    <property type="entry name" value="Top1B_N_bact"/>
</dbReference>
<dbReference type="RefSeq" id="WP_127070588.1">
    <property type="nucleotide sequence ID" value="NZ_BMKB01000006.1"/>
</dbReference>
<evidence type="ECO:0000313" key="10">
    <source>
        <dbReference type="Proteomes" id="UP000596977"/>
    </source>
</evidence>
<dbReference type="InterPro" id="IPR001631">
    <property type="entry name" value="TopoI"/>
</dbReference>
<comment type="catalytic activity">
    <reaction evidence="1">
        <text>ATP-independent breakage of single-stranded DNA, followed by passage and rejoining.</text>
        <dbReference type="EC" id="5.6.2.1"/>
    </reaction>
</comment>
<dbReference type="EMBL" id="BMKB01000006">
    <property type="protein sequence ID" value="GGA60410.1"/>
    <property type="molecule type" value="Genomic_DNA"/>
</dbReference>
<dbReference type="PROSITE" id="PS52038">
    <property type="entry name" value="TOPO_IB_2"/>
    <property type="match status" value="1"/>
</dbReference>
<accession>A0A916RNC8</accession>
<dbReference type="InterPro" id="IPR013500">
    <property type="entry name" value="TopoI_cat_euk"/>
</dbReference>